<dbReference type="Proteomes" id="UP000245533">
    <property type="component" value="Unassembled WGS sequence"/>
</dbReference>
<dbReference type="SUPFAM" id="SSF51658">
    <property type="entry name" value="Xylose isomerase-like"/>
    <property type="match status" value="1"/>
</dbReference>
<feature type="domain" description="Xylose isomerase-like TIM barrel" evidence="2">
    <location>
        <begin position="64"/>
        <end position="300"/>
    </location>
</feature>
<comment type="caution">
    <text evidence="3">The sequence shown here is derived from an EMBL/GenBank/DDBJ whole genome shotgun (WGS) entry which is preliminary data.</text>
</comment>
<sequence>MKRKEFLKLSSAGVAGLTMGGLTPYRSATETQRKGNPQTDLNLKKGFMLQTFPSRDQYSLAEQFRMLKEAGFSGVEPESGLNRDDVLEAKEASGLDIPSVVVSTHWTNPLTHPDPAVRQAGMDGVRTAMGDAHAYGASVILLVPGIVNEDVSYDTAYRRSREQIRELIPLAEELDVVIAIENVWNQFLMSPLEAARFVDEFDSPHVGWYLDAGNLINYGYPEQWIRILGDRIAMVHIKEFSRQKRDDEGLWQGFRVNLTEGSNNWPGIMNALRQTGYSGYAIAEQSYREEGVSDEEWLREHISGKMDQILLM</sequence>
<dbReference type="InterPro" id="IPR013022">
    <property type="entry name" value="Xyl_isomerase-like_TIM-brl"/>
</dbReference>
<dbReference type="InterPro" id="IPR050417">
    <property type="entry name" value="Sugar_Epim/Isomerase"/>
</dbReference>
<organism evidence="3 4">
    <name type="scientific">Rhodohalobacter mucosus</name>
    <dbReference type="NCBI Taxonomy" id="2079485"/>
    <lineage>
        <taxon>Bacteria</taxon>
        <taxon>Pseudomonadati</taxon>
        <taxon>Balneolota</taxon>
        <taxon>Balneolia</taxon>
        <taxon>Balneolales</taxon>
        <taxon>Balneolaceae</taxon>
        <taxon>Rhodohalobacter</taxon>
    </lineage>
</organism>
<evidence type="ECO:0000259" key="2">
    <source>
        <dbReference type="Pfam" id="PF01261"/>
    </source>
</evidence>
<dbReference type="OrthoDB" id="9782669at2"/>
<gene>
    <name evidence="3" type="ORF">DDZ15_15350</name>
</gene>
<dbReference type="RefSeq" id="WP_109647994.1">
    <property type="nucleotide sequence ID" value="NZ_QGGB01000010.1"/>
</dbReference>
<name>A0A316TQD7_9BACT</name>
<proteinExistence type="predicted"/>
<dbReference type="GO" id="GO:0016853">
    <property type="term" value="F:isomerase activity"/>
    <property type="evidence" value="ECO:0007669"/>
    <property type="project" value="UniProtKB-KW"/>
</dbReference>
<protein>
    <submittedName>
        <fullName evidence="3">Xylose isomerase</fullName>
    </submittedName>
</protein>
<accession>A0A316TQD7</accession>
<dbReference type="Gene3D" id="3.20.20.150">
    <property type="entry name" value="Divalent-metal-dependent TIM barrel enzymes"/>
    <property type="match status" value="1"/>
</dbReference>
<dbReference type="Pfam" id="PF01261">
    <property type="entry name" value="AP_endonuc_2"/>
    <property type="match status" value="1"/>
</dbReference>
<evidence type="ECO:0000313" key="3">
    <source>
        <dbReference type="EMBL" id="PWN05439.1"/>
    </source>
</evidence>
<keyword evidence="1 3" id="KW-0413">Isomerase</keyword>
<keyword evidence="4" id="KW-1185">Reference proteome</keyword>
<dbReference type="PANTHER" id="PTHR43489:SF7">
    <property type="entry name" value="3-DEHYDRO-D-GULOSIDE 4-EPIMERASE-RELATED"/>
    <property type="match status" value="1"/>
</dbReference>
<evidence type="ECO:0000313" key="4">
    <source>
        <dbReference type="Proteomes" id="UP000245533"/>
    </source>
</evidence>
<dbReference type="PANTHER" id="PTHR43489">
    <property type="entry name" value="ISOMERASE"/>
    <property type="match status" value="1"/>
</dbReference>
<dbReference type="EMBL" id="QGGB01000010">
    <property type="protein sequence ID" value="PWN05439.1"/>
    <property type="molecule type" value="Genomic_DNA"/>
</dbReference>
<evidence type="ECO:0000256" key="1">
    <source>
        <dbReference type="ARBA" id="ARBA00023235"/>
    </source>
</evidence>
<dbReference type="AlphaFoldDB" id="A0A316TQD7"/>
<dbReference type="InterPro" id="IPR036237">
    <property type="entry name" value="Xyl_isomerase-like_sf"/>
</dbReference>
<reference evidence="3 4" key="1">
    <citation type="submission" date="2018-05" db="EMBL/GenBank/DDBJ databases">
        <title>Rhodohalobacter halophilus gen. nov., sp. nov., a moderately halophilic member of the family Balneolaceae.</title>
        <authorList>
            <person name="Liu Z.-W."/>
        </authorList>
    </citation>
    <scope>NUCLEOTIDE SEQUENCE [LARGE SCALE GENOMIC DNA]</scope>
    <source>
        <strain evidence="3 4">8A47</strain>
    </source>
</reference>